<dbReference type="Pfam" id="PF18909">
    <property type="entry name" value="dGTP_diPhyd_N"/>
    <property type="match status" value="1"/>
</dbReference>
<organism evidence="3">
    <name type="scientific">marine sediment metagenome</name>
    <dbReference type="NCBI Taxonomy" id="412755"/>
    <lineage>
        <taxon>unclassified sequences</taxon>
        <taxon>metagenomes</taxon>
        <taxon>ecological metagenomes</taxon>
    </lineage>
</organism>
<dbReference type="AlphaFoldDB" id="A0A0F9TRA3"/>
<proteinExistence type="predicted"/>
<dbReference type="EMBL" id="LAZR01000278">
    <property type="protein sequence ID" value="KKN77472.1"/>
    <property type="molecule type" value="Genomic_DNA"/>
</dbReference>
<comment type="caution">
    <text evidence="3">The sequence shown here is derived from an EMBL/GenBank/DDBJ whole genome shotgun (WGS) entry which is preliminary data.</text>
</comment>
<protein>
    <recommendedName>
        <fullName evidence="2">dATP/dGTP diphosphohydrolase N-terminal domain-containing protein</fullName>
    </recommendedName>
</protein>
<name>A0A0F9TRA3_9ZZZZ</name>
<feature type="compositionally biased region" description="Basic and acidic residues" evidence="1">
    <location>
        <begin position="1"/>
        <end position="13"/>
    </location>
</feature>
<evidence type="ECO:0000256" key="1">
    <source>
        <dbReference type="SAM" id="MobiDB-lite"/>
    </source>
</evidence>
<gene>
    <name evidence="3" type="ORF">LCGC14_0360310</name>
</gene>
<feature type="domain" description="dATP/dGTP diphosphohydrolase N-terminal" evidence="2">
    <location>
        <begin position="16"/>
        <end position="100"/>
    </location>
</feature>
<sequence>MTIKTESGEKREFSTGAKKQVAKGKGTPVLFPPDAYLEISKHFEEGAEHYSARNWEKGIPLSELINSLERHIAQEKMGLTDESHDRAIAWCAICYLATKLRIAAEVLPKELDDLEGAYREQAKPEPIETETERKEVNFTICMQYINGFPYFYVYESISRTYLHSDLQFYEEMMQGSDGLTGYFNTRGDADACIQRYLRKEQKHKEFRKEHIKK</sequence>
<reference evidence="3" key="1">
    <citation type="journal article" date="2015" name="Nature">
        <title>Complex archaea that bridge the gap between prokaryotes and eukaryotes.</title>
        <authorList>
            <person name="Spang A."/>
            <person name="Saw J.H."/>
            <person name="Jorgensen S.L."/>
            <person name="Zaremba-Niedzwiedzka K."/>
            <person name="Martijn J."/>
            <person name="Lind A.E."/>
            <person name="van Eijk R."/>
            <person name="Schleper C."/>
            <person name="Guy L."/>
            <person name="Ettema T.J."/>
        </authorList>
    </citation>
    <scope>NUCLEOTIDE SEQUENCE</scope>
</reference>
<evidence type="ECO:0000313" key="3">
    <source>
        <dbReference type="EMBL" id="KKN77472.1"/>
    </source>
</evidence>
<accession>A0A0F9TRA3</accession>
<evidence type="ECO:0000259" key="2">
    <source>
        <dbReference type="Pfam" id="PF18909"/>
    </source>
</evidence>
<dbReference type="InterPro" id="IPR044038">
    <property type="entry name" value="dATP/dGTP_diPOhydrolase_N"/>
</dbReference>
<feature type="region of interest" description="Disordered" evidence="1">
    <location>
        <begin position="1"/>
        <end position="26"/>
    </location>
</feature>